<keyword evidence="9" id="KW-0472">Membrane</keyword>
<dbReference type="Pfam" id="PF02518">
    <property type="entry name" value="HATPase_c"/>
    <property type="match status" value="1"/>
</dbReference>
<evidence type="ECO:0000256" key="1">
    <source>
        <dbReference type="ARBA" id="ARBA00000085"/>
    </source>
</evidence>
<evidence type="ECO:0000259" key="10">
    <source>
        <dbReference type="PROSITE" id="PS50109"/>
    </source>
</evidence>
<evidence type="ECO:0000256" key="5">
    <source>
        <dbReference type="ARBA" id="ARBA00022692"/>
    </source>
</evidence>
<dbReference type="Pfam" id="PF00672">
    <property type="entry name" value="HAMP"/>
    <property type="match status" value="1"/>
</dbReference>
<evidence type="ECO:0000256" key="9">
    <source>
        <dbReference type="SAM" id="Phobius"/>
    </source>
</evidence>
<keyword evidence="3" id="KW-0597">Phosphoprotein</keyword>
<reference evidence="13" key="1">
    <citation type="journal article" date="2019" name="Int. J. Syst. Evol. Microbiol.">
        <title>The Global Catalogue of Microorganisms (GCM) 10K type strain sequencing project: providing services to taxonomists for standard genome sequencing and annotation.</title>
        <authorList>
            <consortium name="The Broad Institute Genomics Platform"/>
            <consortium name="The Broad Institute Genome Sequencing Center for Infectious Disease"/>
            <person name="Wu L."/>
            <person name="Ma J."/>
        </authorList>
    </citation>
    <scope>NUCLEOTIDE SEQUENCE [LARGE SCALE GENOMIC DNA]</scope>
    <source>
        <strain evidence="13">CGMCC 1.15399</strain>
    </source>
</reference>
<protein>
    <recommendedName>
        <fullName evidence="2">histidine kinase</fullName>
        <ecNumber evidence="2">2.7.13.3</ecNumber>
    </recommendedName>
</protein>
<dbReference type="PANTHER" id="PTHR45436:SF5">
    <property type="entry name" value="SENSOR HISTIDINE KINASE TRCS"/>
    <property type="match status" value="1"/>
</dbReference>
<keyword evidence="13" id="KW-1185">Reference proteome</keyword>
<feature type="domain" description="HAMP" evidence="11">
    <location>
        <begin position="94"/>
        <end position="147"/>
    </location>
</feature>
<evidence type="ECO:0000256" key="4">
    <source>
        <dbReference type="ARBA" id="ARBA00022679"/>
    </source>
</evidence>
<dbReference type="EMBL" id="JBHUCM010000013">
    <property type="protein sequence ID" value="MFD1538625.1"/>
    <property type="molecule type" value="Genomic_DNA"/>
</dbReference>
<sequence>MRRTARLRLTLLYSGLFLLAAVVLVTLIYLLVVYSPFPGPPTAPTAPGGLDLPVPEPQVKAQQAESLRRLLVNSLVALAVMAFASVLLGQLMAGRVLRPLGDMTATVRRITADRLDRRLAASGPDDELKELADTFDELLDRLEAAFTAQRRFVANASHELRTPLTLQQAMVEVALADSTTDAGSLRAVLERLLANGKHQERLIEALLTLARSQQGLSNRQPLDLAAIARQALDQRGDQGVRVESALRPAPASGDRALLERLVANLLDNAARHNVPDGWIKVTTAVESGRPTLRVANSGPVIPPERVPTLLQPFQRLETGRRATGDGLGLGLSIVAAIVQAHHGTLEARALPGGGLEVTVAFMENVTP</sequence>
<comment type="catalytic activity">
    <reaction evidence="1">
        <text>ATP + protein L-histidine = ADP + protein N-phospho-L-histidine.</text>
        <dbReference type="EC" id="2.7.13.3"/>
    </reaction>
</comment>
<evidence type="ECO:0000259" key="11">
    <source>
        <dbReference type="PROSITE" id="PS50885"/>
    </source>
</evidence>
<dbReference type="InterPro" id="IPR003661">
    <property type="entry name" value="HisK_dim/P_dom"/>
</dbReference>
<comment type="caution">
    <text evidence="12">The sequence shown here is derived from an EMBL/GenBank/DDBJ whole genome shotgun (WGS) entry which is preliminary data.</text>
</comment>
<feature type="domain" description="Histidine kinase" evidence="10">
    <location>
        <begin position="155"/>
        <end position="365"/>
    </location>
</feature>
<keyword evidence="6 12" id="KW-0418">Kinase</keyword>
<organism evidence="12 13">
    <name type="scientific">Nonomuraea guangzhouensis</name>
    <dbReference type="NCBI Taxonomy" id="1291555"/>
    <lineage>
        <taxon>Bacteria</taxon>
        <taxon>Bacillati</taxon>
        <taxon>Actinomycetota</taxon>
        <taxon>Actinomycetes</taxon>
        <taxon>Streptosporangiales</taxon>
        <taxon>Streptosporangiaceae</taxon>
        <taxon>Nonomuraea</taxon>
    </lineage>
</organism>
<evidence type="ECO:0000313" key="12">
    <source>
        <dbReference type="EMBL" id="MFD1538625.1"/>
    </source>
</evidence>
<evidence type="ECO:0000256" key="2">
    <source>
        <dbReference type="ARBA" id="ARBA00012438"/>
    </source>
</evidence>
<dbReference type="PROSITE" id="PS50109">
    <property type="entry name" value="HIS_KIN"/>
    <property type="match status" value="1"/>
</dbReference>
<dbReference type="EC" id="2.7.13.3" evidence="2"/>
<dbReference type="InterPro" id="IPR050428">
    <property type="entry name" value="TCS_sensor_his_kinase"/>
</dbReference>
<dbReference type="RefSeq" id="WP_219527403.1">
    <property type="nucleotide sequence ID" value="NZ_JAHKRM010000002.1"/>
</dbReference>
<feature type="transmembrane region" description="Helical" evidence="9">
    <location>
        <begin position="70"/>
        <end position="93"/>
    </location>
</feature>
<gene>
    <name evidence="12" type="ORF">ACFSJ0_16330</name>
</gene>
<accession>A0ABW4G790</accession>
<keyword evidence="8" id="KW-0902">Two-component regulatory system</keyword>
<dbReference type="CDD" id="cd00075">
    <property type="entry name" value="HATPase"/>
    <property type="match status" value="1"/>
</dbReference>
<keyword evidence="7 9" id="KW-1133">Transmembrane helix</keyword>
<dbReference type="GO" id="GO:0016301">
    <property type="term" value="F:kinase activity"/>
    <property type="evidence" value="ECO:0007669"/>
    <property type="project" value="UniProtKB-KW"/>
</dbReference>
<feature type="transmembrane region" description="Helical" evidence="9">
    <location>
        <begin position="12"/>
        <end position="34"/>
    </location>
</feature>
<keyword evidence="5 9" id="KW-0812">Transmembrane</keyword>
<dbReference type="InterPro" id="IPR005467">
    <property type="entry name" value="His_kinase_dom"/>
</dbReference>
<dbReference type="InterPro" id="IPR003660">
    <property type="entry name" value="HAMP_dom"/>
</dbReference>
<evidence type="ECO:0000256" key="7">
    <source>
        <dbReference type="ARBA" id="ARBA00022989"/>
    </source>
</evidence>
<keyword evidence="4" id="KW-0808">Transferase</keyword>
<dbReference type="SMART" id="SM00388">
    <property type="entry name" value="HisKA"/>
    <property type="match status" value="1"/>
</dbReference>
<evidence type="ECO:0000256" key="6">
    <source>
        <dbReference type="ARBA" id="ARBA00022777"/>
    </source>
</evidence>
<dbReference type="PROSITE" id="PS50885">
    <property type="entry name" value="HAMP"/>
    <property type="match status" value="1"/>
</dbReference>
<dbReference type="Pfam" id="PF00512">
    <property type="entry name" value="HisKA"/>
    <property type="match status" value="1"/>
</dbReference>
<dbReference type="Proteomes" id="UP001597097">
    <property type="component" value="Unassembled WGS sequence"/>
</dbReference>
<dbReference type="CDD" id="cd06225">
    <property type="entry name" value="HAMP"/>
    <property type="match status" value="1"/>
</dbReference>
<dbReference type="InterPro" id="IPR003594">
    <property type="entry name" value="HATPase_dom"/>
</dbReference>
<name>A0ABW4G790_9ACTN</name>
<proteinExistence type="predicted"/>
<dbReference type="SMART" id="SM00304">
    <property type="entry name" value="HAMP"/>
    <property type="match status" value="1"/>
</dbReference>
<evidence type="ECO:0000256" key="8">
    <source>
        <dbReference type="ARBA" id="ARBA00023012"/>
    </source>
</evidence>
<dbReference type="CDD" id="cd00082">
    <property type="entry name" value="HisKA"/>
    <property type="match status" value="1"/>
</dbReference>
<dbReference type="SMART" id="SM00387">
    <property type="entry name" value="HATPase_c"/>
    <property type="match status" value="1"/>
</dbReference>
<dbReference type="PANTHER" id="PTHR45436">
    <property type="entry name" value="SENSOR HISTIDINE KINASE YKOH"/>
    <property type="match status" value="1"/>
</dbReference>
<evidence type="ECO:0000313" key="13">
    <source>
        <dbReference type="Proteomes" id="UP001597097"/>
    </source>
</evidence>
<evidence type="ECO:0000256" key="3">
    <source>
        <dbReference type="ARBA" id="ARBA00022553"/>
    </source>
</evidence>